<evidence type="ECO:0000313" key="1">
    <source>
        <dbReference type="EMBL" id="NKY67687.1"/>
    </source>
</evidence>
<dbReference type="Proteomes" id="UP000182448">
    <property type="component" value="Unassembled WGS sequence"/>
</dbReference>
<name>A0A7X6LPU9_WEIHE</name>
<dbReference type="EMBL" id="FMAW01000016">
    <property type="protein sequence ID" value="SCC09932.1"/>
    <property type="molecule type" value="Genomic_DNA"/>
</dbReference>
<dbReference type="OrthoDB" id="2005670at2"/>
<organism evidence="1 4">
    <name type="scientific">Weissella hellenica</name>
    <dbReference type="NCBI Taxonomy" id="46256"/>
    <lineage>
        <taxon>Bacteria</taxon>
        <taxon>Bacillati</taxon>
        <taxon>Bacillota</taxon>
        <taxon>Bacilli</taxon>
        <taxon>Lactobacillales</taxon>
        <taxon>Lactobacillaceae</taxon>
        <taxon>Weissella</taxon>
    </lineage>
</organism>
<proteinExistence type="predicted"/>
<evidence type="ECO:0000313" key="3">
    <source>
        <dbReference type="Proteomes" id="UP000182448"/>
    </source>
</evidence>
<keyword evidence="3" id="KW-1185">Reference proteome</keyword>
<dbReference type="Proteomes" id="UP000585749">
    <property type="component" value="Unassembled WGS sequence"/>
</dbReference>
<reference evidence="1 4" key="2">
    <citation type="submission" date="2020-04" db="EMBL/GenBank/DDBJ databases">
        <title>MicrobeNet Type strains.</title>
        <authorList>
            <person name="Nicholson A.C."/>
        </authorList>
    </citation>
    <scope>NUCLEOTIDE SEQUENCE [LARGE SCALE GENOMIC DNA]</scope>
    <source>
        <strain evidence="1 4">CCUG 33494</strain>
    </source>
</reference>
<dbReference type="RefSeq" id="WP_083194535.1">
    <property type="nucleotide sequence ID" value="NZ_BJEG01000016.1"/>
</dbReference>
<gene>
    <name evidence="2" type="ORF">GA0061075_1161</name>
    <name evidence="1" type="ORF">HF960_08535</name>
</gene>
<dbReference type="EMBL" id="JAAXPM010000016">
    <property type="protein sequence ID" value="NKY67687.1"/>
    <property type="molecule type" value="Genomic_DNA"/>
</dbReference>
<evidence type="ECO:0000313" key="2">
    <source>
        <dbReference type="EMBL" id="SCC09932.1"/>
    </source>
</evidence>
<sequence>MFINIPQLVKKLKIVEGDIIDFFIKNSGHEEKLLVKGLSGDWYSDKDDHSKYRIYQTGAKTLAVYFYTEKSLYVKKIIWQDSKLIITLPEDVSPKDISNLELIESTRTSAASSIRVLVPLHSYVEEQNIVIDDDFLFSELSRRNKIGFRLFFSYKNSRVKNQFRTDDSEIFEADNDYSLINISVHNFLALELKKKKNSNTVKVAVLGSSHTRPMFRSDSYFNPDYKNFYEVVYTQFHSSIISLVGRARKFQNQYYATRKQTVKNYIKTDFEKTFFEELKQASPDFLIIDIYIDVQMGVIYFGDGSIISYNSYQAESNYVLDNLNDKPKLSTIFNDDNYVDDFKRALKKFKEMLLEIIPENKIIIHSFDMSEDYKDNEKNIKNYKQSKGSIVELNEIAVEMQFLLERTFPKANILDIRDSNYHGGINNPIGNMPHHFESDYYKELLNKLTKIILTIER</sequence>
<dbReference type="AlphaFoldDB" id="A0A7X6LPU9"/>
<protein>
    <submittedName>
        <fullName evidence="1">Uncharacterized protein</fullName>
    </submittedName>
</protein>
<reference evidence="2 3" key="1">
    <citation type="submission" date="2016-08" db="EMBL/GenBank/DDBJ databases">
        <authorList>
            <person name="Varghese N."/>
            <person name="Submissions Spin"/>
        </authorList>
    </citation>
    <scope>NUCLEOTIDE SEQUENCE [LARGE SCALE GENOMIC DNA]</scope>
    <source>
        <strain evidence="2 3">R-53116</strain>
    </source>
</reference>
<comment type="caution">
    <text evidence="1">The sequence shown here is derived from an EMBL/GenBank/DDBJ whole genome shotgun (WGS) entry which is preliminary data.</text>
</comment>
<accession>A0A7X6LPU9</accession>
<evidence type="ECO:0000313" key="4">
    <source>
        <dbReference type="Proteomes" id="UP000585749"/>
    </source>
</evidence>
<dbReference type="InterPro" id="IPR046237">
    <property type="entry name" value="DUF6270"/>
</dbReference>
<dbReference type="Pfam" id="PF19786">
    <property type="entry name" value="DUF6270"/>
    <property type="match status" value="1"/>
</dbReference>